<keyword evidence="3" id="KW-0050">Antiport</keyword>
<protein>
    <submittedName>
        <fullName evidence="8">Sodium:proton antiporter</fullName>
    </submittedName>
</protein>
<dbReference type="Proteomes" id="UP000434223">
    <property type="component" value="Unassembled WGS sequence"/>
</dbReference>
<keyword evidence="7" id="KW-0472">Membrane</keyword>
<dbReference type="InterPro" id="IPR002758">
    <property type="entry name" value="Cation_antiport_E"/>
</dbReference>
<evidence type="ECO:0000256" key="4">
    <source>
        <dbReference type="ARBA" id="ARBA00022475"/>
    </source>
</evidence>
<proteinExistence type="inferred from homology"/>
<dbReference type="AlphaFoldDB" id="A0AAW9WB52"/>
<comment type="caution">
    <text evidence="8">The sequence shown here is derived from an EMBL/GenBank/DDBJ whole genome shotgun (WGS) entry which is preliminary data.</text>
</comment>
<reference evidence="8 9" key="1">
    <citation type="submission" date="2019-09" db="EMBL/GenBank/DDBJ databases">
        <title>Draft genome sequencing of Hungatella hathewayi 123Y-2.</title>
        <authorList>
            <person name="Lv Q."/>
            <person name="Li S."/>
        </authorList>
    </citation>
    <scope>NUCLEOTIDE SEQUENCE [LARGE SCALE GENOMIC DNA]</scope>
    <source>
        <strain evidence="8 9">123Y-2</strain>
    </source>
</reference>
<keyword evidence="3" id="KW-0813">Transport</keyword>
<evidence type="ECO:0000313" key="9">
    <source>
        <dbReference type="Proteomes" id="UP000434223"/>
    </source>
</evidence>
<dbReference type="EMBL" id="WNME01000001">
    <property type="protein sequence ID" value="MUB61916.1"/>
    <property type="molecule type" value="Genomic_DNA"/>
</dbReference>
<evidence type="ECO:0000256" key="3">
    <source>
        <dbReference type="ARBA" id="ARBA00022449"/>
    </source>
</evidence>
<dbReference type="Pfam" id="PF01899">
    <property type="entry name" value="MNHE"/>
    <property type="match status" value="1"/>
</dbReference>
<dbReference type="GO" id="GO:0005886">
    <property type="term" value="C:plasma membrane"/>
    <property type="evidence" value="ECO:0007669"/>
    <property type="project" value="UniProtKB-SubCell"/>
</dbReference>
<keyword evidence="4" id="KW-1003">Cell membrane</keyword>
<dbReference type="PIRSF" id="PIRSF019239">
    <property type="entry name" value="MrpE"/>
    <property type="match status" value="1"/>
</dbReference>
<dbReference type="GO" id="GO:0008324">
    <property type="term" value="F:monoatomic cation transmembrane transporter activity"/>
    <property type="evidence" value="ECO:0007669"/>
    <property type="project" value="InterPro"/>
</dbReference>
<accession>A0AAW9WB52</accession>
<evidence type="ECO:0000256" key="7">
    <source>
        <dbReference type="ARBA" id="ARBA00023136"/>
    </source>
</evidence>
<evidence type="ECO:0000256" key="2">
    <source>
        <dbReference type="ARBA" id="ARBA00006228"/>
    </source>
</evidence>
<dbReference type="PANTHER" id="PTHR34584">
    <property type="entry name" value="NA(+)/H(+) ANTIPORTER SUBUNIT E1"/>
    <property type="match status" value="1"/>
</dbReference>
<evidence type="ECO:0000313" key="8">
    <source>
        <dbReference type="EMBL" id="MUB61916.1"/>
    </source>
</evidence>
<comment type="similarity">
    <text evidence="2">Belongs to the CPA3 antiporters (TC 2.A.63) subunit E family.</text>
</comment>
<dbReference type="GO" id="GO:0015297">
    <property type="term" value="F:antiporter activity"/>
    <property type="evidence" value="ECO:0007669"/>
    <property type="project" value="UniProtKB-KW"/>
</dbReference>
<organism evidence="8 9">
    <name type="scientific">Hungatella hathewayi</name>
    <dbReference type="NCBI Taxonomy" id="154046"/>
    <lineage>
        <taxon>Bacteria</taxon>
        <taxon>Bacillati</taxon>
        <taxon>Bacillota</taxon>
        <taxon>Clostridia</taxon>
        <taxon>Lachnospirales</taxon>
        <taxon>Lachnospiraceae</taxon>
        <taxon>Hungatella</taxon>
    </lineage>
</organism>
<evidence type="ECO:0000256" key="1">
    <source>
        <dbReference type="ARBA" id="ARBA00004651"/>
    </source>
</evidence>
<name>A0AAW9WB52_9FIRM</name>
<gene>
    <name evidence="8" type="ORF">GNE07_02350</name>
</gene>
<sequence length="161" mass="18419">MPVFLLFFAVWVILNGKVTAEICIFGVLISAALFYFMCRYMEYSLKKELLLFRLVPLFIRYFGVLVKEIVKANVCVLKIILSPELQPEPAFVYFDTAFQTGLAKVLLANSITLTPGTITVSVEDDRFCVHCLDKELAEGMEDSVFVKLLEEMEDVEARWTR</sequence>
<keyword evidence="6" id="KW-1133">Transmembrane helix</keyword>
<evidence type="ECO:0000256" key="6">
    <source>
        <dbReference type="ARBA" id="ARBA00022989"/>
    </source>
</evidence>
<keyword evidence="5" id="KW-0812">Transmembrane</keyword>
<evidence type="ECO:0000256" key="5">
    <source>
        <dbReference type="ARBA" id="ARBA00022692"/>
    </source>
</evidence>
<comment type="subcellular location">
    <subcellularLocation>
        <location evidence="1">Cell membrane</location>
        <topology evidence="1">Multi-pass membrane protein</topology>
    </subcellularLocation>
</comment>
<dbReference type="PANTHER" id="PTHR34584:SF1">
    <property type="entry name" value="NA(+)_H(+) ANTIPORTER SUBUNIT E1"/>
    <property type="match status" value="1"/>
</dbReference>